<proteinExistence type="predicted"/>
<reference evidence="1 2" key="2">
    <citation type="journal article" date="2019" name="G3 (Bethesda)">
        <title>Hybrid Assembly of the Genome of the Entomopathogenic Nematode Steinernema carpocapsae Identifies the X-Chromosome.</title>
        <authorList>
            <person name="Serra L."/>
            <person name="Macchietto M."/>
            <person name="Macias-Munoz A."/>
            <person name="McGill C.J."/>
            <person name="Rodriguez I.M."/>
            <person name="Rodriguez B."/>
            <person name="Murad R."/>
            <person name="Mortazavi A."/>
        </authorList>
    </citation>
    <scope>NUCLEOTIDE SEQUENCE [LARGE SCALE GENOMIC DNA]</scope>
    <source>
        <strain evidence="1 2">ALL</strain>
    </source>
</reference>
<accession>A0A4U8UNB6</accession>
<name>A0A4U8UNB6_STECR</name>
<evidence type="ECO:0000313" key="2">
    <source>
        <dbReference type="Proteomes" id="UP000298663"/>
    </source>
</evidence>
<comment type="caution">
    <text evidence="1">The sequence shown here is derived from an EMBL/GenBank/DDBJ whole genome shotgun (WGS) entry which is preliminary data.</text>
</comment>
<reference evidence="1 2" key="1">
    <citation type="journal article" date="2015" name="Genome Biol.">
        <title>Comparative genomics of Steinernema reveals deeply conserved gene regulatory networks.</title>
        <authorList>
            <person name="Dillman A.R."/>
            <person name="Macchietto M."/>
            <person name="Porter C.F."/>
            <person name="Rogers A."/>
            <person name="Williams B."/>
            <person name="Antoshechkin I."/>
            <person name="Lee M.M."/>
            <person name="Goodwin Z."/>
            <person name="Lu X."/>
            <person name="Lewis E.E."/>
            <person name="Goodrich-Blair H."/>
            <person name="Stock S.P."/>
            <person name="Adams B.J."/>
            <person name="Sternberg P.W."/>
            <person name="Mortazavi A."/>
        </authorList>
    </citation>
    <scope>NUCLEOTIDE SEQUENCE [LARGE SCALE GENOMIC DNA]</scope>
    <source>
        <strain evidence="1 2">ALL</strain>
    </source>
</reference>
<keyword evidence="2" id="KW-1185">Reference proteome</keyword>
<dbReference type="EMBL" id="AZBU02000001">
    <property type="protein sequence ID" value="TMS34462.1"/>
    <property type="molecule type" value="Genomic_DNA"/>
</dbReference>
<sequence length="160" mass="18477">MFGFLLQLLKSHLFNTRSFFILLLGPQLLKTSLLSCYLGLLNLKLLETRFLSGFLLFPDFHLFKTHLLSFLLGLLNPQLLKTRFLDLLGFLISFPEHQLFNAGLPSGFLLLLDSELLKRNLPGFFLILLDSLQFNTRLIGFFLELSCSDAFRLLPFPFEF</sequence>
<protein>
    <submittedName>
        <fullName evidence="1">Uncharacterized protein</fullName>
    </submittedName>
</protein>
<organism evidence="1 2">
    <name type="scientific">Steinernema carpocapsae</name>
    <name type="common">Entomopathogenic nematode</name>
    <dbReference type="NCBI Taxonomy" id="34508"/>
    <lineage>
        <taxon>Eukaryota</taxon>
        <taxon>Metazoa</taxon>
        <taxon>Ecdysozoa</taxon>
        <taxon>Nematoda</taxon>
        <taxon>Chromadorea</taxon>
        <taxon>Rhabditida</taxon>
        <taxon>Tylenchina</taxon>
        <taxon>Panagrolaimomorpha</taxon>
        <taxon>Strongyloidoidea</taxon>
        <taxon>Steinernematidae</taxon>
        <taxon>Steinernema</taxon>
    </lineage>
</organism>
<dbReference type="Proteomes" id="UP000298663">
    <property type="component" value="Unassembled WGS sequence"/>
</dbReference>
<gene>
    <name evidence="1" type="ORF">L596_002048</name>
</gene>
<dbReference type="AlphaFoldDB" id="A0A4U8UNB6"/>
<evidence type="ECO:0000313" key="1">
    <source>
        <dbReference type="EMBL" id="TMS34462.1"/>
    </source>
</evidence>